<evidence type="ECO:0000313" key="2">
    <source>
        <dbReference type="EMBL" id="WEY17595.1"/>
    </source>
</evidence>
<organism evidence="2 3">
    <name type="scientific">Kolpuevirus sp. 'frurule'</name>
    <dbReference type="NCBI Taxonomy" id="3028514"/>
    <lineage>
        <taxon>Viruses</taxon>
        <taxon>Duplodnaviria</taxon>
        <taxon>Heunggongvirae</taxon>
        <taxon>Uroviricota</taxon>
        <taxon>Caudoviricetes</taxon>
        <taxon>Crassvirales</taxon>
        <taxon>Steigviridae</taxon>
        <taxon>Asinivirinae</taxon>
        <taxon>Kolpuevirus</taxon>
    </lineage>
</organism>
<keyword evidence="1" id="KW-0472">Membrane</keyword>
<evidence type="ECO:0000256" key="1">
    <source>
        <dbReference type="SAM" id="Phobius"/>
    </source>
</evidence>
<accession>A0AAF0DRW0</accession>
<evidence type="ECO:0000313" key="3">
    <source>
        <dbReference type="Proteomes" id="UP001225300"/>
    </source>
</evidence>
<dbReference type="Proteomes" id="UP001225300">
    <property type="component" value="Segment"/>
</dbReference>
<name>A0AAF0DRW0_9CAUD</name>
<keyword evidence="3" id="KW-1185">Reference proteome</keyword>
<feature type="transmembrane region" description="Helical" evidence="1">
    <location>
        <begin position="6"/>
        <end position="22"/>
    </location>
</feature>
<feature type="transmembrane region" description="Helical" evidence="1">
    <location>
        <begin position="103"/>
        <end position="123"/>
    </location>
</feature>
<proteinExistence type="predicted"/>
<protein>
    <submittedName>
        <fullName evidence="2">Uncharacterized protein</fullName>
    </submittedName>
</protein>
<keyword evidence="1" id="KW-1133">Transmembrane helix</keyword>
<reference evidence="2" key="1">
    <citation type="journal article" date="2023" name="bioRxiv">
        <title>Novel crAssphage isolates exhibit conserved gene order and purifying selection of the host specificity protein.</title>
        <authorList>
            <person name="Papudeshi B."/>
            <person name="Vega A.A."/>
            <person name="Souza C."/>
            <person name="Giles S.K."/>
            <person name="Mallawaarachchi V."/>
            <person name="Roach M.J."/>
            <person name="An M."/>
            <person name="Jacobson N."/>
            <person name="McNair K."/>
            <person name="Mora M.F."/>
            <person name="Pastrana K."/>
            <person name="Leigh C."/>
            <person name="Cram C."/>
            <person name="Plewa W.S."/>
            <person name="Grigson S.R."/>
            <person name="Bouras G."/>
            <person name="Decewicz P."/>
            <person name="Luque A."/>
            <person name="Droit L."/>
            <person name="Handley S.A."/>
            <person name="Segall A.M."/>
            <person name="Dinsdale E.A."/>
            <person name="Edwards R.A."/>
        </authorList>
    </citation>
    <scope>NUCLEOTIDE SEQUENCE</scope>
    <source>
        <strain evidence="2">Bc03</strain>
    </source>
</reference>
<keyword evidence="1" id="KW-0812">Transmembrane</keyword>
<feature type="transmembrane region" description="Helical" evidence="1">
    <location>
        <begin position="70"/>
        <end position="97"/>
    </location>
</feature>
<sequence>MITLLFEFILLGLVGGLIGLFYRNCLKGENQIFNFIYYKWLKPWAEIEDDLWCNECINIKPRKIDRFKAWLAYPLGYCIYCNTTIITIILCILYLSSWEVLPAWQNIIIGVITAIGVQHLVVLDVSKYLMNKHPDFDNEI</sequence>
<dbReference type="EMBL" id="OQ198718">
    <property type="protein sequence ID" value="WEY17595.1"/>
    <property type="molecule type" value="Genomic_DNA"/>
</dbReference>